<evidence type="ECO:0000256" key="3">
    <source>
        <dbReference type="SAM" id="Phobius"/>
    </source>
</evidence>
<organism evidence="4 5">
    <name type="scientific">Actinidia rufa</name>
    <dbReference type="NCBI Taxonomy" id="165716"/>
    <lineage>
        <taxon>Eukaryota</taxon>
        <taxon>Viridiplantae</taxon>
        <taxon>Streptophyta</taxon>
        <taxon>Embryophyta</taxon>
        <taxon>Tracheophyta</taxon>
        <taxon>Spermatophyta</taxon>
        <taxon>Magnoliopsida</taxon>
        <taxon>eudicotyledons</taxon>
        <taxon>Gunneridae</taxon>
        <taxon>Pentapetalae</taxon>
        <taxon>asterids</taxon>
        <taxon>Ericales</taxon>
        <taxon>Actinidiaceae</taxon>
        <taxon>Actinidia</taxon>
    </lineage>
</organism>
<dbReference type="PANTHER" id="PTHR24223:SF222">
    <property type="entry name" value="OS01G0902100 PROTEIN"/>
    <property type="match status" value="1"/>
</dbReference>
<proteinExistence type="predicted"/>
<protein>
    <submittedName>
        <fullName evidence="4">P-loop containing nucleoside triphosphate hydrolases superfamily protein</fullName>
    </submittedName>
</protein>
<keyword evidence="3" id="KW-0812">Transmembrane</keyword>
<sequence>MDLNKTDEAKENVGNLVKLINKSNGYIFGGIEGRTLLQEEEYVPTSADAFSSAGVWSHLTYLWLNPLFGKVRTQKLRLPHVPLILQSEAAFVASSLVEESLRKQNTETLSLPIAIVHALWRPLALNGLLAARQCKPPPWTDSCIHLRLCKDSGISLSQRQWYFGVQGIGIRVWAALMVLIYKKSLSVKYGGMSNGKVVNFITVDVEMLRGSGTSFGDFSLLLFLGTLFSLLKMVGDFSLLVRFIFVL</sequence>
<dbReference type="Proteomes" id="UP000585474">
    <property type="component" value="Unassembled WGS sequence"/>
</dbReference>
<dbReference type="EMBL" id="BJWL01000024">
    <property type="protein sequence ID" value="GFZ14006.1"/>
    <property type="molecule type" value="Genomic_DNA"/>
</dbReference>
<feature type="transmembrane region" description="Helical" evidence="3">
    <location>
        <begin position="161"/>
        <end position="181"/>
    </location>
</feature>
<dbReference type="OrthoDB" id="1725334at2759"/>
<reference evidence="4 5" key="1">
    <citation type="submission" date="2019-07" db="EMBL/GenBank/DDBJ databases">
        <title>De Novo Assembly of kiwifruit Actinidia rufa.</title>
        <authorList>
            <person name="Sugita-Konishi S."/>
            <person name="Sato K."/>
            <person name="Mori E."/>
            <person name="Abe Y."/>
            <person name="Kisaki G."/>
            <person name="Hamano K."/>
            <person name="Suezawa K."/>
            <person name="Otani M."/>
            <person name="Fukuda T."/>
            <person name="Manabe T."/>
            <person name="Gomi K."/>
            <person name="Tabuchi M."/>
            <person name="Akimitsu K."/>
            <person name="Kataoka I."/>
        </authorList>
    </citation>
    <scope>NUCLEOTIDE SEQUENCE [LARGE SCALE GENOMIC DNA]</scope>
    <source>
        <strain evidence="5">cv. Fuchu</strain>
    </source>
</reference>
<dbReference type="InterPro" id="IPR050173">
    <property type="entry name" value="ABC_transporter_C-like"/>
</dbReference>
<feature type="transmembrane region" description="Helical" evidence="3">
    <location>
        <begin position="218"/>
        <end position="245"/>
    </location>
</feature>
<dbReference type="GO" id="GO:0016787">
    <property type="term" value="F:hydrolase activity"/>
    <property type="evidence" value="ECO:0007669"/>
    <property type="project" value="UniProtKB-KW"/>
</dbReference>
<dbReference type="PANTHER" id="PTHR24223">
    <property type="entry name" value="ATP-BINDING CASSETTE SUB-FAMILY C"/>
    <property type="match status" value="1"/>
</dbReference>
<keyword evidence="3" id="KW-0472">Membrane</keyword>
<evidence type="ECO:0000256" key="2">
    <source>
        <dbReference type="ARBA" id="ARBA00022840"/>
    </source>
</evidence>
<gene>
    <name evidence="4" type="ORF">Acr_24g0001960</name>
</gene>
<dbReference type="GO" id="GO:0016020">
    <property type="term" value="C:membrane"/>
    <property type="evidence" value="ECO:0007669"/>
    <property type="project" value="TreeGrafter"/>
</dbReference>
<keyword evidence="2" id="KW-0067">ATP-binding</keyword>
<evidence type="ECO:0000313" key="5">
    <source>
        <dbReference type="Proteomes" id="UP000585474"/>
    </source>
</evidence>
<comment type="caution">
    <text evidence="4">The sequence shown here is derived from an EMBL/GenBank/DDBJ whole genome shotgun (WGS) entry which is preliminary data.</text>
</comment>
<keyword evidence="5" id="KW-1185">Reference proteome</keyword>
<keyword evidence="3" id="KW-1133">Transmembrane helix</keyword>
<name>A0A7J0GT90_9ERIC</name>
<accession>A0A7J0GT90</accession>
<evidence type="ECO:0000256" key="1">
    <source>
        <dbReference type="ARBA" id="ARBA00022741"/>
    </source>
</evidence>
<evidence type="ECO:0000313" key="4">
    <source>
        <dbReference type="EMBL" id="GFZ14006.1"/>
    </source>
</evidence>
<dbReference type="GO" id="GO:0005524">
    <property type="term" value="F:ATP binding"/>
    <property type="evidence" value="ECO:0007669"/>
    <property type="project" value="UniProtKB-KW"/>
</dbReference>
<keyword evidence="1" id="KW-0547">Nucleotide-binding</keyword>
<dbReference type="GO" id="GO:0042626">
    <property type="term" value="F:ATPase-coupled transmembrane transporter activity"/>
    <property type="evidence" value="ECO:0007669"/>
    <property type="project" value="TreeGrafter"/>
</dbReference>
<keyword evidence="4" id="KW-0378">Hydrolase</keyword>
<dbReference type="AlphaFoldDB" id="A0A7J0GT90"/>